<dbReference type="CDD" id="cd01992">
    <property type="entry name" value="TilS_N"/>
    <property type="match status" value="1"/>
</dbReference>
<keyword evidence="11" id="KW-1185">Reference proteome</keyword>
<dbReference type="NCBIfam" id="TIGR02432">
    <property type="entry name" value="lysidine_TilS_N"/>
    <property type="match status" value="1"/>
</dbReference>
<gene>
    <name evidence="8 10" type="primary">tilS</name>
    <name evidence="10" type="ORF">H8S77_23925</name>
</gene>
<feature type="binding site" evidence="8">
    <location>
        <begin position="26"/>
        <end position="31"/>
    </location>
    <ligand>
        <name>ATP</name>
        <dbReference type="ChEBI" id="CHEBI:30616"/>
    </ligand>
</feature>
<dbReference type="EMBL" id="JACOOI010000040">
    <property type="protein sequence ID" value="MBC5645926.1"/>
    <property type="molecule type" value="Genomic_DNA"/>
</dbReference>
<comment type="subcellular location">
    <subcellularLocation>
        <location evidence="1 8">Cytoplasm</location>
    </subcellularLocation>
</comment>
<dbReference type="InterPro" id="IPR012796">
    <property type="entry name" value="Lysidine-tRNA-synth_C"/>
</dbReference>
<dbReference type="EC" id="6.3.4.19" evidence="8"/>
<keyword evidence="3 8" id="KW-0436">Ligase</keyword>
<evidence type="ECO:0000256" key="1">
    <source>
        <dbReference type="ARBA" id="ARBA00004496"/>
    </source>
</evidence>
<dbReference type="Gene3D" id="3.40.50.620">
    <property type="entry name" value="HUPs"/>
    <property type="match status" value="1"/>
</dbReference>
<evidence type="ECO:0000256" key="8">
    <source>
        <dbReference type="HAMAP-Rule" id="MF_01161"/>
    </source>
</evidence>
<evidence type="ECO:0000256" key="3">
    <source>
        <dbReference type="ARBA" id="ARBA00022598"/>
    </source>
</evidence>
<evidence type="ECO:0000256" key="4">
    <source>
        <dbReference type="ARBA" id="ARBA00022694"/>
    </source>
</evidence>
<dbReference type="GO" id="GO:0032267">
    <property type="term" value="F:tRNA(Ile)-lysidine synthase activity"/>
    <property type="evidence" value="ECO:0007669"/>
    <property type="project" value="UniProtKB-EC"/>
</dbReference>
<name>A0ABR7E825_9BACT</name>
<evidence type="ECO:0000259" key="9">
    <source>
        <dbReference type="SMART" id="SM00977"/>
    </source>
</evidence>
<reference evidence="10 11" key="1">
    <citation type="submission" date="2020-08" db="EMBL/GenBank/DDBJ databases">
        <title>Genome public.</title>
        <authorList>
            <person name="Liu C."/>
            <person name="Sun Q."/>
        </authorList>
    </citation>
    <scope>NUCLEOTIDE SEQUENCE [LARGE SCALE GENOMIC DNA]</scope>
    <source>
        <strain evidence="10 11">BX2</strain>
    </source>
</reference>
<keyword evidence="4 8" id="KW-0819">tRNA processing</keyword>
<dbReference type="RefSeq" id="WP_186961513.1">
    <property type="nucleotide sequence ID" value="NZ_JACOOI010000040.1"/>
</dbReference>
<organism evidence="10 11">
    <name type="scientific">Parabacteroides segnis</name>
    <dbReference type="NCBI Taxonomy" id="2763058"/>
    <lineage>
        <taxon>Bacteria</taxon>
        <taxon>Pseudomonadati</taxon>
        <taxon>Bacteroidota</taxon>
        <taxon>Bacteroidia</taxon>
        <taxon>Bacteroidales</taxon>
        <taxon>Tannerellaceae</taxon>
        <taxon>Parabacteroides</taxon>
    </lineage>
</organism>
<evidence type="ECO:0000256" key="2">
    <source>
        <dbReference type="ARBA" id="ARBA00022490"/>
    </source>
</evidence>
<keyword evidence="6 8" id="KW-0067">ATP-binding</keyword>
<dbReference type="InterPro" id="IPR011063">
    <property type="entry name" value="TilS/TtcA_N"/>
</dbReference>
<dbReference type="Pfam" id="PF11734">
    <property type="entry name" value="TilS_C"/>
    <property type="match status" value="1"/>
</dbReference>
<evidence type="ECO:0000313" key="11">
    <source>
        <dbReference type="Proteomes" id="UP000644010"/>
    </source>
</evidence>
<dbReference type="SMART" id="SM00977">
    <property type="entry name" value="TilS_C"/>
    <property type="match status" value="1"/>
</dbReference>
<comment type="similarity">
    <text evidence="8">Belongs to the tRNA(Ile)-lysidine synthase family.</text>
</comment>
<accession>A0ABR7E825</accession>
<dbReference type="SUPFAM" id="SSF56037">
    <property type="entry name" value="PheT/TilS domain"/>
    <property type="match status" value="1"/>
</dbReference>
<dbReference type="InterPro" id="IPR014729">
    <property type="entry name" value="Rossmann-like_a/b/a_fold"/>
</dbReference>
<dbReference type="SUPFAM" id="SSF52402">
    <property type="entry name" value="Adenine nucleotide alpha hydrolases-like"/>
    <property type="match status" value="1"/>
</dbReference>
<evidence type="ECO:0000256" key="6">
    <source>
        <dbReference type="ARBA" id="ARBA00022840"/>
    </source>
</evidence>
<comment type="function">
    <text evidence="8">Ligates lysine onto the cytidine present at position 34 of the AUA codon-specific tRNA(Ile) that contains the anticodon CAU, in an ATP-dependent manner. Cytidine is converted to lysidine, thus changing the amino acid specificity of the tRNA from methionine to isoleucine.</text>
</comment>
<comment type="caution">
    <text evidence="10">The sequence shown here is derived from an EMBL/GenBank/DDBJ whole genome shotgun (WGS) entry which is preliminary data.</text>
</comment>
<dbReference type="Proteomes" id="UP000644010">
    <property type="component" value="Unassembled WGS sequence"/>
</dbReference>
<dbReference type="InterPro" id="IPR012094">
    <property type="entry name" value="tRNA_Ile_lys_synt"/>
</dbReference>
<evidence type="ECO:0000313" key="10">
    <source>
        <dbReference type="EMBL" id="MBC5645926.1"/>
    </source>
</evidence>
<comment type="domain">
    <text evidence="8">The N-terminal region contains the highly conserved SGGXDS motif, predicted to be a P-loop motif involved in ATP binding.</text>
</comment>
<sequence length="446" mass="51597">MRNIVRAYIEKQQLLSGDGPVLVGLSGGADSVALLALLVQLDYPCVALHCNFHLRGDESVRDEQFAREMACTLDVPFYKIDFDTTAYGAEHHLSIEMAARELRYNWFEEMRLRLGAQAIAVAHHRDDSVETVLMNLVRGTGIRGLGGIRPKNGYVVRPLLAVSRSEILDWLVEQRLSYVTDSTNLSDAYTRNFIRLRVLPLLEELNPSVKAAIARTADHLAETEAIYLHVVEKARRELLEEDFRIPIARLMEYPSPATILYELLKPYGFTRQVADDVFRSLTGESGKMFYSPDYRLLKDREYLLLSPVKKEEEQEYTFTADDIVEEIWRGPVELSFFKSVITTDFCFRKDKHIAYFDYDKLSFPLTLRKWKEGDWFIPFGMKGRKKLSDYFSDHKFSRMDKEQTWLLCSGENILWIVGERSDNRYCIDKTTKSVLVVNFFSTKIIE</sequence>
<proteinExistence type="inferred from homology"/>
<keyword evidence="2 8" id="KW-0963">Cytoplasm</keyword>
<protein>
    <recommendedName>
        <fullName evidence="8">tRNA(Ile)-lysidine synthase</fullName>
        <ecNumber evidence="8">6.3.4.19</ecNumber>
    </recommendedName>
    <alternativeName>
        <fullName evidence="8">tRNA(Ile)-2-lysyl-cytidine synthase</fullName>
    </alternativeName>
    <alternativeName>
        <fullName evidence="8">tRNA(Ile)-lysidine synthetase</fullName>
    </alternativeName>
</protein>
<dbReference type="NCBIfam" id="TIGR02433">
    <property type="entry name" value="lysidine_TilS_C"/>
    <property type="match status" value="1"/>
</dbReference>
<feature type="domain" description="Lysidine-tRNA(Ile) synthetase C-terminal" evidence="9">
    <location>
        <begin position="365"/>
        <end position="437"/>
    </location>
</feature>
<keyword evidence="5 8" id="KW-0547">Nucleotide-binding</keyword>
<evidence type="ECO:0000256" key="7">
    <source>
        <dbReference type="ARBA" id="ARBA00048539"/>
    </source>
</evidence>
<dbReference type="Pfam" id="PF01171">
    <property type="entry name" value="ATP_bind_3"/>
    <property type="match status" value="1"/>
</dbReference>
<evidence type="ECO:0000256" key="5">
    <source>
        <dbReference type="ARBA" id="ARBA00022741"/>
    </source>
</evidence>
<dbReference type="PANTHER" id="PTHR43033">
    <property type="entry name" value="TRNA(ILE)-LYSIDINE SYNTHASE-RELATED"/>
    <property type="match status" value="1"/>
</dbReference>
<dbReference type="PANTHER" id="PTHR43033:SF1">
    <property type="entry name" value="TRNA(ILE)-LYSIDINE SYNTHASE-RELATED"/>
    <property type="match status" value="1"/>
</dbReference>
<comment type="catalytic activity">
    <reaction evidence="7 8">
        <text>cytidine(34) in tRNA(Ile2) + L-lysine + ATP = lysidine(34) in tRNA(Ile2) + AMP + diphosphate + H(+)</text>
        <dbReference type="Rhea" id="RHEA:43744"/>
        <dbReference type="Rhea" id="RHEA-COMP:10625"/>
        <dbReference type="Rhea" id="RHEA-COMP:10670"/>
        <dbReference type="ChEBI" id="CHEBI:15378"/>
        <dbReference type="ChEBI" id="CHEBI:30616"/>
        <dbReference type="ChEBI" id="CHEBI:32551"/>
        <dbReference type="ChEBI" id="CHEBI:33019"/>
        <dbReference type="ChEBI" id="CHEBI:82748"/>
        <dbReference type="ChEBI" id="CHEBI:83665"/>
        <dbReference type="ChEBI" id="CHEBI:456215"/>
        <dbReference type="EC" id="6.3.4.19"/>
    </reaction>
</comment>
<dbReference type="HAMAP" id="MF_01161">
    <property type="entry name" value="tRNA_Ile_lys_synt"/>
    <property type="match status" value="1"/>
</dbReference>
<dbReference type="InterPro" id="IPR012795">
    <property type="entry name" value="tRNA_Ile_lys_synt_N"/>
</dbReference>